<protein>
    <submittedName>
        <fullName evidence="3">Glycosyltransferase</fullName>
    </submittedName>
</protein>
<keyword evidence="3" id="KW-0808">Transferase</keyword>
<gene>
    <name evidence="3" type="ORF">MNV_230015</name>
</gene>
<evidence type="ECO:0000259" key="2">
    <source>
        <dbReference type="Pfam" id="PF13439"/>
    </source>
</evidence>
<dbReference type="CDD" id="cd03801">
    <property type="entry name" value="GT4_PimA-like"/>
    <property type="match status" value="1"/>
</dbReference>
<dbReference type="Pfam" id="PF13439">
    <property type="entry name" value="Glyco_transf_4"/>
    <property type="match status" value="1"/>
</dbReference>
<evidence type="ECO:0000313" key="4">
    <source>
        <dbReference type="Proteomes" id="UP000218615"/>
    </source>
</evidence>
<dbReference type="InterPro" id="IPR001296">
    <property type="entry name" value="Glyco_trans_1"/>
</dbReference>
<evidence type="ECO:0000259" key="1">
    <source>
        <dbReference type="Pfam" id="PF00534"/>
    </source>
</evidence>
<accession>A0A284VP94</accession>
<dbReference type="OrthoDB" id="132546at2157"/>
<dbReference type="PANTHER" id="PTHR12526">
    <property type="entry name" value="GLYCOSYLTRANSFERASE"/>
    <property type="match status" value="1"/>
</dbReference>
<dbReference type="SUPFAM" id="SSF53756">
    <property type="entry name" value="UDP-Glycosyltransferase/glycogen phosphorylase"/>
    <property type="match status" value="1"/>
</dbReference>
<proteinExistence type="predicted"/>
<feature type="domain" description="Glycosyltransferase subfamily 4-like N-terminal" evidence="2">
    <location>
        <begin position="49"/>
        <end position="120"/>
    </location>
</feature>
<feature type="domain" description="Glycosyl transferase family 1" evidence="1">
    <location>
        <begin position="153"/>
        <end position="288"/>
    </location>
</feature>
<dbReference type="AlphaFoldDB" id="A0A284VP94"/>
<evidence type="ECO:0000313" key="3">
    <source>
        <dbReference type="EMBL" id="SNQ61094.1"/>
    </source>
</evidence>
<name>A0A284VP94_9EURY</name>
<dbReference type="Pfam" id="PF00534">
    <property type="entry name" value="Glycos_transf_1"/>
    <property type="match status" value="1"/>
</dbReference>
<reference evidence="4" key="1">
    <citation type="submission" date="2017-06" db="EMBL/GenBank/DDBJ databases">
        <authorList>
            <person name="Cremers G."/>
        </authorList>
    </citation>
    <scope>NUCLEOTIDE SEQUENCE [LARGE SCALE GENOMIC DNA]</scope>
</reference>
<dbReference type="RefSeq" id="WP_096205715.1">
    <property type="nucleotide sequence ID" value="NZ_FZMP01000146.1"/>
</dbReference>
<dbReference type="Gene3D" id="3.40.50.2000">
    <property type="entry name" value="Glycogen Phosphorylase B"/>
    <property type="match status" value="2"/>
</dbReference>
<dbReference type="EMBL" id="FZMP01000146">
    <property type="protein sequence ID" value="SNQ61094.1"/>
    <property type="molecule type" value="Genomic_DNA"/>
</dbReference>
<organism evidence="3 4">
    <name type="scientific">Candidatus Methanoperedens nitratireducens</name>
    <dbReference type="NCBI Taxonomy" id="1392998"/>
    <lineage>
        <taxon>Archaea</taxon>
        <taxon>Methanobacteriati</taxon>
        <taxon>Methanobacteriota</taxon>
        <taxon>Stenosarchaea group</taxon>
        <taxon>Methanomicrobia</taxon>
        <taxon>Methanosarcinales</taxon>
        <taxon>ANME-2 cluster</taxon>
        <taxon>Candidatus Methanoperedentaceae</taxon>
        <taxon>Candidatus Methanoperedens</taxon>
    </lineage>
</organism>
<dbReference type="Proteomes" id="UP000218615">
    <property type="component" value="Unassembled WGS sequence"/>
</dbReference>
<keyword evidence="4" id="KW-1185">Reference proteome</keyword>
<dbReference type="GO" id="GO:0016757">
    <property type="term" value="F:glycosyltransferase activity"/>
    <property type="evidence" value="ECO:0007669"/>
    <property type="project" value="InterPro"/>
</dbReference>
<dbReference type="InterPro" id="IPR028098">
    <property type="entry name" value="Glyco_trans_4-like_N"/>
</dbReference>
<dbReference type="PANTHER" id="PTHR12526:SF630">
    <property type="entry name" value="GLYCOSYLTRANSFERASE"/>
    <property type="match status" value="1"/>
</dbReference>
<sequence>MKVNILSPLSFGGPYNWAKNLALMLNKEEIDSNHLYKLEDIIQAPLYQNANLIHTAIPLTYKLWRKPVVLTLHGEYSIEKNIWRYFYPLAIKKADVVTTPSHFLKERLNLDNAVVIPNAIFPNQFKQVKHEESDVINLVTVTNFGFKDKAESVLNLIEIYGQIKKNIDKKISCTLVGGGAYLEKIKEKARKYDNDIRFTGFLNDPREVLEESDIFIYYSSHDNFPIAILEAMASGLPVITNNVGAVHEMIENKKDGYVAETYSNYQGYLLNLVNDPKLRDKIGNNARKSVENKFDWNALIYKYIKIYKNLYFE</sequence>